<comment type="cofactor">
    <cofactor evidence="1">
        <name>Mn(2+)</name>
        <dbReference type="ChEBI" id="CHEBI:29035"/>
    </cofactor>
</comment>
<comment type="cofactor">
    <cofactor evidence="2">
        <name>Zn(2+)</name>
        <dbReference type="ChEBI" id="CHEBI:29105"/>
    </cofactor>
</comment>
<reference evidence="14" key="2">
    <citation type="submission" date="2014-06" db="EMBL/GenBank/DDBJ databases">
        <title>The complete genome of Blastobotrys (Arxula) adeninivorans LS3 - a yeast of biotechnological interest.</title>
        <authorList>
            <person name="Kunze G."/>
            <person name="Gaillardin C."/>
            <person name="Czernicka M."/>
            <person name="Durrens P."/>
            <person name="Martin T."/>
            <person name="Boer E."/>
            <person name="Gabaldon T."/>
            <person name="Cruz J."/>
            <person name="Talla E."/>
            <person name="Marck C."/>
            <person name="Goffeau A."/>
            <person name="Barbe V."/>
            <person name="Baret P."/>
            <person name="Baronian K."/>
            <person name="Beier S."/>
            <person name="Bleykasten C."/>
            <person name="Bode R."/>
            <person name="Casaregola S."/>
            <person name="Despons L."/>
            <person name="Fairhead C."/>
            <person name="Giersberg M."/>
            <person name="Gierski P."/>
            <person name="Hahnel U."/>
            <person name="Hartmann A."/>
            <person name="Jankowska D."/>
            <person name="Jubin C."/>
            <person name="Jung P."/>
            <person name="Lafontaine I."/>
            <person name="Leh-Louis V."/>
            <person name="Lemaire M."/>
            <person name="Marcet-Houben M."/>
            <person name="Mascher M."/>
            <person name="Morel G."/>
            <person name="Richard G.-F."/>
            <person name="Riechen J."/>
            <person name="Sacerdot C."/>
            <person name="Sarkar A."/>
            <person name="Savel G."/>
            <person name="Schacherer J."/>
            <person name="Sherman D."/>
            <person name="Straub M.-L."/>
            <person name="Stein N."/>
            <person name="Thierry A."/>
            <person name="Trautwein-Schult A."/>
            <person name="Westhof E."/>
            <person name="Worch S."/>
            <person name="Dujon B."/>
            <person name="Souciet J.-L."/>
            <person name="Wincker P."/>
            <person name="Scholz U."/>
            <person name="Neuveglise N."/>
        </authorList>
    </citation>
    <scope>NUCLEOTIDE SEQUENCE</scope>
    <source>
        <strain evidence="14">LS3</strain>
    </source>
</reference>
<feature type="domain" description="Lariat debranching enzyme C-terminal" evidence="13">
    <location>
        <begin position="306"/>
        <end position="442"/>
    </location>
</feature>
<evidence type="ECO:0000256" key="3">
    <source>
        <dbReference type="ARBA" id="ARBA00001954"/>
    </source>
</evidence>
<dbReference type="EMBL" id="HG937694">
    <property type="protein sequence ID" value="CDP38619.1"/>
    <property type="molecule type" value="Genomic_DNA"/>
</dbReference>
<evidence type="ECO:0000256" key="12">
    <source>
        <dbReference type="ARBA" id="ARBA00023242"/>
    </source>
</evidence>
<keyword evidence="8" id="KW-0378">Hydrolase</keyword>
<evidence type="ECO:0000256" key="6">
    <source>
        <dbReference type="ARBA" id="ARBA00022664"/>
    </source>
</evidence>
<comment type="subcellular location">
    <subcellularLocation>
        <location evidence="4">Nucleus</location>
    </subcellularLocation>
</comment>
<evidence type="ECO:0000256" key="2">
    <source>
        <dbReference type="ARBA" id="ARBA00001947"/>
    </source>
</evidence>
<keyword evidence="10" id="KW-0408">Iron</keyword>
<comment type="similarity">
    <text evidence="5">Belongs to the lariat debranching enzyme family.</text>
</comment>
<dbReference type="CDD" id="cd00844">
    <property type="entry name" value="MPP_Dbr1_N"/>
    <property type="match status" value="1"/>
</dbReference>
<dbReference type="Gene3D" id="3.60.21.10">
    <property type="match status" value="1"/>
</dbReference>
<sequence>MQRPLRVVVEGCCHGQLDQIYDAIAQRYSEVDLVLICGDFQAVRNEQDLNCMSVPRKYRQLGDFHKYYHGIKKAPYLTIFIGGNHEASNYLQELRFGGWVAPNIYYLGSAGCVQYKGLRICGLSGIYNHANYHAPRTEKSPYDGSSIRSVYHVRDNDVQLLSLLQNSDPIDVLLTHDWPRGIWQFGNQTELLKKKPFFGPDIQKGELGSPAAESLLHYLQPRYHFSAHLHVRFQATITHQDQSTLNPDEIDISDHVDPVSNVPPINDRKKPINAIALGNQPSSCQGQLNNVNPDELDLGIEITPEVPSDVAQSPAHHRTTEFLALDKCLPGRKFVELLEIVPLYHNHNEPDALCYDPQWMAILRAYLSNGGRIPDIDNVSYQRQWISRNITNLAIPHNFYPTVPTLEQLSQDTNIPIRLLATRQPATSINQQTRNIFSVLGL</sequence>
<proteinExistence type="inferred from homology"/>
<dbReference type="GO" id="GO:0000398">
    <property type="term" value="P:mRNA splicing, via spliceosome"/>
    <property type="evidence" value="ECO:0007669"/>
    <property type="project" value="TreeGrafter"/>
</dbReference>
<evidence type="ECO:0000259" key="13">
    <source>
        <dbReference type="SMART" id="SM01124"/>
    </source>
</evidence>
<evidence type="ECO:0000256" key="5">
    <source>
        <dbReference type="ARBA" id="ARBA00006045"/>
    </source>
</evidence>
<dbReference type="InterPro" id="IPR004843">
    <property type="entry name" value="Calcineurin-like_PHP"/>
</dbReference>
<name>A0A060TCU5_BLAAD</name>
<keyword evidence="12" id="KW-0539">Nucleus</keyword>
<keyword evidence="7" id="KW-0479">Metal-binding</keyword>
<keyword evidence="6" id="KW-0507">mRNA processing</keyword>
<protein>
    <submittedName>
        <fullName evidence="14">ARAD1D38720p</fullName>
    </submittedName>
</protein>
<dbReference type="PhylomeDB" id="A0A060TCU5"/>
<dbReference type="SMART" id="SM01124">
    <property type="entry name" value="DBR1"/>
    <property type="match status" value="1"/>
</dbReference>
<evidence type="ECO:0000256" key="8">
    <source>
        <dbReference type="ARBA" id="ARBA00022801"/>
    </source>
</evidence>
<keyword evidence="9" id="KW-0862">Zinc</keyword>
<accession>A0A060TCU5</accession>
<reference evidence="14" key="1">
    <citation type="submission" date="2014-02" db="EMBL/GenBank/DDBJ databases">
        <authorList>
            <person name="Genoscope - CEA"/>
        </authorList>
    </citation>
    <scope>NUCLEOTIDE SEQUENCE</scope>
    <source>
        <strain evidence="14">LS3</strain>
    </source>
</reference>
<dbReference type="InterPro" id="IPR041816">
    <property type="entry name" value="Dbr1_N"/>
</dbReference>
<evidence type="ECO:0000256" key="1">
    <source>
        <dbReference type="ARBA" id="ARBA00001936"/>
    </source>
</evidence>
<dbReference type="GO" id="GO:0008419">
    <property type="term" value="F:RNA lariat debranching enzyme activity"/>
    <property type="evidence" value="ECO:0007669"/>
    <property type="project" value="UniProtKB-ARBA"/>
</dbReference>
<evidence type="ECO:0000256" key="9">
    <source>
        <dbReference type="ARBA" id="ARBA00022833"/>
    </source>
</evidence>
<dbReference type="GO" id="GO:0005634">
    <property type="term" value="C:nucleus"/>
    <property type="evidence" value="ECO:0007669"/>
    <property type="project" value="UniProtKB-SubCell"/>
</dbReference>
<keyword evidence="11" id="KW-0464">Manganese</keyword>
<dbReference type="SUPFAM" id="SSF56300">
    <property type="entry name" value="Metallo-dependent phosphatases"/>
    <property type="match status" value="1"/>
</dbReference>
<evidence type="ECO:0000256" key="11">
    <source>
        <dbReference type="ARBA" id="ARBA00023211"/>
    </source>
</evidence>
<dbReference type="Pfam" id="PF00149">
    <property type="entry name" value="Metallophos"/>
    <property type="match status" value="1"/>
</dbReference>
<evidence type="ECO:0000256" key="10">
    <source>
        <dbReference type="ARBA" id="ARBA00023004"/>
    </source>
</evidence>
<dbReference type="InterPro" id="IPR007708">
    <property type="entry name" value="DBR1_C"/>
</dbReference>
<gene>
    <name evidence="14" type="ORF">GNLVRS02_ARAD1D38720g</name>
</gene>
<organism evidence="14">
    <name type="scientific">Blastobotrys adeninivorans</name>
    <name type="common">Yeast</name>
    <name type="synonym">Arxula adeninivorans</name>
    <dbReference type="NCBI Taxonomy" id="409370"/>
    <lineage>
        <taxon>Eukaryota</taxon>
        <taxon>Fungi</taxon>
        <taxon>Dikarya</taxon>
        <taxon>Ascomycota</taxon>
        <taxon>Saccharomycotina</taxon>
        <taxon>Dipodascomycetes</taxon>
        <taxon>Dipodascales</taxon>
        <taxon>Trichomonascaceae</taxon>
        <taxon>Blastobotrys</taxon>
    </lineage>
</organism>
<dbReference type="GO" id="GO:0046872">
    <property type="term" value="F:metal ion binding"/>
    <property type="evidence" value="ECO:0007669"/>
    <property type="project" value="UniProtKB-KW"/>
</dbReference>
<dbReference type="FunFam" id="3.60.21.10:FF:000035">
    <property type="entry name" value="Lariat debranching enzyme"/>
    <property type="match status" value="1"/>
</dbReference>
<evidence type="ECO:0000313" key="14">
    <source>
        <dbReference type="EMBL" id="CDP38619.1"/>
    </source>
</evidence>
<dbReference type="AlphaFoldDB" id="A0A060TCU5"/>
<evidence type="ECO:0000256" key="7">
    <source>
        <dbReference type="ARBA" id="ARBA00022723"/>
    </source>
</evidence>
<dbReference type="PANTHER" id="PTHR12849">
    <property type="entry name" value="RNA LARIAT DEBRANCHING ENZYME"/>
    <property type="match status" value="1"/>
</dbReference>
<dbReference type="Pfam" id="PF05011">
    <property type="entry name" value="DBR1"/>
    <property type="match status" value="1"/>
</dbReference>
<dbReference type="PANTHER" id="PTHR12849:SF0">
    <property type="entry name" value="LARIAT DEBRANCHING ENZYME"/>
    <property type="match status" value="1"/>
</dbReference>
<dbReference type="InterPro" id="IPR029052">
    <property type="entry name" value="Metallo-depent_PP-like"/>
</dbReference>
<comment type="cofactor">
    <cofactor evidence="3">
        <name>Fe(2+)</name>
        <dbReference type="ChEBI" id="CHEBI:29033"/>
    </cofactor>
</comment>
<evidence type="ECO:0000256" key="4">
    <source>
        <dbReference type="ARBA" id="ARBA00004123"/>
    </source>
</evidence>